<evidence type="ECO:0000256" key="9">
    <source>
        <dbReference type="SAM" id="MobiDB-lite"/>
    </source>
</evidence>
<protein>
    <recommendedName>
        <fullName evidence="13">CDP-diacylglycerol--inositol 3-phosphatidyltransferase</fullName>
    </recommendedName>
</protein>
<evidence type="ECO:0000256" key="10">
    <source>
        <dbReference type="SAM" id="Phobius"/>
    </source>
</evidence>
<dbReference type="Pfam" id="PF01066">
    <property type="entry name" value="CDP-OH_P_transf"/>
    <property type="match status" value="1"/>
</dbReference>
<dbReference type="GO" id="GO:0016020">
    <property type="term" value="C:membrane"/>
    <property type="evidence" value="ECO:0007669"/>
    <property type="project" value="UniProtKB-SubCell"/>
</dbReference>
<dbReference type="AlphaFoldDB" id="A0A423TM89"/>
<evidence type="ECO:0000256" key="7">
    <source>
        <dbReference type="ARBA" id="ARBA00023264"/>
    </source>
</evidence>
<dbReference type="PANTHER" id="PTHR15362:SF13">
    <property type="entry name" value="SI:CH1073-145M9.1"/>
    <property type="match status" value="1"/>
</dbReference>
<evidence type="ECO:0000313" key="11">
    <source>
        <dbReference type="EMBL" id="ROT77563.1"/>
    </source>
</evidence>
<dbReference type="PANTHER" id="PTHR15362">
    <property type="entry name" value="PHOSPHATIDYLINOSITOL SYNTHASE"/>
    <property type="match status" value="1"/>
</dbReference>
<organism evidence="11 12">
    <name type="scientific">Penaeus vannamei</name>
    <name type="common">Whiteleg shrimp</name>
    <name type="synonym">Litopenaeus vannamei</name>
    <dbReference type="NCBI Taxonomy" id="6689"/>
    <lineage>
        <taxon>Eukaryota</taxon>
        <taxon>Metazoa</taxon>
        <taxon>Ecdysozoa</taxon>
        <taxon>Arthropoda</taxon>
        <taxon>Crustacea</taxon>
        <taxon>Multicrustacea</taxon>
        <taxon>Malacostraca</taxon>
        <taxon>Eumalacostraca</taxon>
        <taxon>Eucarida</taxon>
        <taxon>Decapoda</taxon>
        <taxon>Dendrobranchiata</taxon>
        <taxon>Penaeoidea</taxon>
        <taxon>Penaeidae</taxon>
        <taxon>Penaeus</taxon>
    </lineage>
</organism>
<dbReference type="STRING" id="6689.A0A423TM89"/>
<dbReference type="InterPro" id="IPR048254">
    <property type="entry name" value="CDP_ALCOHOL_P_TRANSF_CS"/>
</dbReference>
<name>A0A423TM89_PENVA</name>
<comment type="caution">
    <text evidence="11">The sequence shown here is derived from an EMBL/GenBank/DDBJ whole genome shotgun (WGS) entry which is preliminary data.</text>
</comment>
<evidence type="ECO:0008006" key="13">
    <source>
        <dbReference type="Google" id="ProtNLM"/>
    </source>
</evidence>
<dbReference type="EMBL" id="QCYY01001511">
    <property type="protein sequence ID" value="ROT77563.1"/>
    <property type="molecule type" value="Genomic_DNA"/>
</dbReference>
<evidence type="ECO:0000256" key="8">
    <source>
        <dbReference type="RuleBase" id="RU003750"/>
    </source>
</evidence>
<keyword evidence="2 8" id="KW-0808">Transferase</keyword>
<keyword evidence="5" id="KW-0443">Lipid metabolism</keyword>
<evidence type="ECO:0000313" key="12">
    <source>
        <dbReference type="Proteomes" id="UP000283509"/>
    </source>
</evidence>
<keyword evidence="7" id="KW-1208">Phospholipid metabolism</keyword>
<dbReference type="OrthoDB" id="10251079at2759"/>
<dbReference type="Gene3D" id="1.20.120.1760">
    <property type="match status" value="1"/>
</dbReference>
<dbReference type="InterPro" id="IPR043130">
    <property type="entry name" value="CDP-OH_PTrfase_TM_dom"/>
</dbReference>
<feature type="transmembrane region" description="Helical" evidence="10">
    <location>
        <begin position="97"/>
        <end position="115"/>
    </location>
</feature>
<gene>
    <name evidence="11" type="ORF">C7M84_003803</name>
</gene>
<comment type="subcellular location">
    <subcellularLocation>
        <location evidence="1">Membrane</location>
        <topology evidence="1">Multi-pass membrane protein</topology>
    </subcellularLocation>
</comment>
<evidence type="ECO:0000256" key="5">
    <source>
        <dbReference type="ARBA" id="ARBA00023098"/>
    </source>
</evidence>
<dbReference type="Proteomes" id="UP000283509">
    <property type="component" value="Unassembled WGS sequence"/>
</dbReference>
<evidence type="ECO:0000256" key="3">
    <source>
        <dbReference type="ARBA" id="ARBA00022692"/>
    </source>
</evidence>
<sequence length="216" mass="24228">MAGSEKTVMNGCVASPSPQKEEKGGKPRPNYSILLYIPNLIASPASFVTLYSISITLDGFDGYAARKLHQCSLFGAWFDVILDNLGRGLLWVHIHPMLYLVSAVEWISFVCNYSFGAKWRESLIEGPKAPTIVTCILANNFRNAWGVWVIAGLHVLPVWLLGIKYNIFESHLWFLPFFVQPLGIFLLGTGRLLCLFVEVWSIWNHMYGLLVNSSSC</sequence>
<feature type="region of interest" description="Disordered" evidence="9">
    <location>
        <begin position="1"/>
        <end position="26"/>
    </location>
</feature>
<dbReference type="PROSITE" id="PS00379">
    <property type="entry name" value="CDP_ALCOHOL_P_TRANSF"/>
    <property type="match status" value="1"/>
</dbReference>
<keyword evidence="4 10" id="KW-1133">Transmembrane helix</keyword>
<evidence type="ECO:0000256" key="6">
    <source>
        <dbReference type="ARBA" id="ARBA00023136"/>
    </source>
</evidence>
<reference evidence="11 12" key="1">
    <citation type="submission" date="2018-04" db="EMBL/GenBank/DDBJ databases">
        <authorList>
            <person name="Zhang X."/>
            <person name="Yuan J."/>
            <person name="Li F."/>
            <person name="Xiang J."/>
        </authorList>
    </citation>
    <scope>NUCLEOTIDE SEQUENCE [LARGE SCALE GENOMIC DNA]</scope>
    <source>
        <tissue evidence="11">Muscle</tissue>
    </source>
</reference>
<keyword evidence="3 10" id="KW-0812">Transmembrane</keyword>
<evidence type="ECO:0000256" key="2">
    <source>
        <dbReference type="ARBA" id="ARBA00022679"/>
    </source>
</evidence>
<comment type="similarity">
    <text evidence="8">Belongs to the CDP-alcohol phosphatidyltransferase class-I family.</text>
</comment>
<evidence type="ECO:0000256" key="1">
    <source>
        <dbReference type="ARBA" id="ARBA00004141"/>
    </source>
</evidence>
<dbReference type="InterPro" id="IPR000462">
    <property type="entry name" value="CDP-OH_P_trans"/>
</dbReference>
<feature type="transmembrane region" description="Helical" evidence="10">
    <location>
        <begin position="33"/>
        <end position="53"/>
    </location>
</feature>
<feature type="transmembrane region" description="Helical" evidence="10">
    <location>
        <begin position="145"/>
        <end position="167"/>
    </location>
</feature>
<dbReference type="GO" id="GO:0016780">
    <property type="term" value="F:phosphotransferase activity, for other substituted phosphate groups"/>
    <property type="evidence" value="ECO:0007669"/>
    <property type="project" value="InterPro"/>
</dbReference>
<dbReference type="GO" id="GO:0008654">
    <property type="term" value="P:phospholipid biosynthetic process"/>
    <property type="evidence" value="ECO:0007669"/>
    <property type="project" value="InterPro"/>
</dbReference>
<feature type="transmembrane region" description="Helical" evidence="10">
    <location>
        <begin position="173"/>
        <end position="197"/>
    </location>
</feature>
<reference evidence="11 12" key="2">
    <citation type="submission" date="2019-01" db="EMBL/GenBank/DDBJ databases">
        <title>The decoding of complex shrimp genome reveals the adaptation for benthos swimmer, frequently molting mechanism and breeding impact on genome.</title>
        <authorList>
            <person name="Sun Y."/>
            <person name="Gao Y."/>
            <person name="Yu Y."/>
        </authorList>
    </citation>
    <scope>NUCLEOTIDE SEQUENCE [LARGE SCALE GENOMIC DNA]</scope>
    <source>
        <tissue evidence="11">Muscle</tissue>
    </source>
</reference>
<proteinExistence type="inferred from homology"/>
<keyword evidence="12" id="KW-1185">Reference proteome</keyword>
<accession>A0A423TM89</accession>
<evidence type="ECO:0000256" key="4">
    <source>
        <dbReference type="ARBA" id="ARBA00022989"/>
    </source>
</evidence>
<keyword evidence="6 10" id="KW-0472">Membrane</keyword>